<dbReference type="AlphaFoldDB" id="T1BLX5"/>
<proteinExistence type="predicted"/>
<protein>
    <submittedName>
        <fullName evidence="2">Transposase IS4 family protein</fullName>
    </submittedName>
</protein>
<feature type="region of interest" description="Disordered" evidence="1">
    <location>
        <begin position="76"/>
        <end position="104"/>
    </location>
</feature>
<organism evidence="2">
    <name type="scientific">mine drainage metagenome</name>
    <dbReference type="NCBI Taxonomy" id="410659"/>
    <lineage>
        <taxon>unclassified sequences</taxon>
        <taxon>metagenomes</taxon>
        <taxon>ecological metagenomes</taxon>
    </lineage>
</organism>
<gene>
    <name evidence="2" type="ORF">B1B_05347</name>
</gene>
<feature type="non-terminal residue" evidence="2">
    <location>
        <position position="1"/>
    </location>
</feature>
<dbReference type="EMBL" id="AUZY01003379">
    <property type="protein sequence ID" value="EQD69483.1"/>
    <property type="molecule type" value="Genomic_DNA"/>
</dbReference>
<reference evidence="2" key="1">
    <citation type="submission" date="2013-08" db="EMBL/GenBank/DDBJ databases">
        <authorList>
            <person name="Mendez C."/>
            <person name="Richter M."/>
            <person name="Ferrer M."/>
            <person name="Sanchez J."/>
        </authorList>
    </citation>
    <scope>NUCLEOTIDE SEQUENCE</scope>
</reference>
<evidence type="ECO:0000313" key="2">
    <source>
        <dbReference type="EMBL" id="EQD69483.1"/>
    </source>
</evidence>
<reference evidence="2" key="2">
    <citation type="journal article" date="2014" name="ISME J.">
        <title>Microbial stratification in low pH oxic and suboxic macroscopic growths along an acid mine drainage.</title>
        <authorList>
            <person name="Mendez-Garcia C."/>
            <person name="Mesa V."/>
            <person name="Sprenger R.R."/>
            <person name="Richter M."/>
            <person name="Diez M.S."/>
            <person name="Solano J."/>
            <person name="Bargiela R."/>
            <person name="Golyshina O.V."/>
            <person name="Manteca A."/>
            <person name="Ramos J.L."/>
            <person name="Gallego J.R."/>
            <person name="Llorente I."/>
            <person name="Martins Dos Santos V.A."/>
            <person name="Jensen O.N."/>
            <person name="Pelaez A.I."/>
            <person name="Sanchez J."/>
            <person name="Ferrer M."/>
        </authorList>
    </citation>
    <scope>NUCLEOTIDE SEQUENCE</scope>
</reference>
<evidence type="ECO:0000256" key="1">
    <source>
        <dbReference type="SAM" id="MobiDB-lite"/>
    </source>
</evidence>
<accession>T1BLX5</accession>
<sequence length="174" mass="19954">AQMDAATCVRRYQSLAQVERAFRSLKTMDLKIRPIHHHLADRVRAPIFLCMLAYYVEWHMREAWRELMFADEDQEAQETRDPVAPAQRSAKARRKVARKTRDDGSPVHSFHTLLADLATVTRNTCRLPHTEGEASTFPVLTIPNSHQKRAYELIETFPMQTAAGSAFSSCRLET</sequence>
<comment type="caution">
    <text evidence="2">The sequence shown here is derived from an EMBL/GenBank/DDBJ whole genome shotgun (WGS) entry which is preliminary data.</text>
</comment>
<name>T1BLX5_9ZZZZ</name>